<sequence length="82" mass="9025">MDRVLDDRPALIPFSDGDDVFLRRNVTGWMGTRGNGSFNNRHVERNEQQMTDESSSDTHTAPEDEAMGQDSGGQGQVKSPDG</sequence>
<dbReference type="EMBL" id="JMSE01001485">
    <property type="protein sequence ID" value="KDN60661.1"/>
    <property type="molecule type" value="Genomic_DNA"/>
</dbReference>
<feature type="region of interest" description="Disordered" evidence="1">
    <location>
        <begin position="29"/>
        <end position="82"/>
    </location>
</feature>
<evidence type="ECO:0000313" key="3">
    <source>
        <dbReference type="Proteomes" id="UP000027238"/>
    </source>
</evidence>
<keyword evidence="3" id="KW-1185">Reference proteome</keyword>
<reference evidence="3" key="1">
    <citation type="journal article" date="2014" name="Genome Announc.">
        <title>Draft genome sequence of Colletotrichum sublineola, a destructive pathogen of cultivated sorghum.</title>
        <authorList>
            <person name="Baroncelli R."/>
            <person name="Sanz-Martin J.M."/>
            <person name="Rech G.E."/>
            <person name="Sukno S.A."/>
            <person name="Thon M.R."/>
        </authorList>
    </citation>
    <scope>NUCLEOTIDE SEQUENCE [LARGE SCALE GENOMIC DNA]</scope>
    <source>
        <strain evidence="3">TX430BB</strain>
    </source>
</reference>
<evidence type="ECO:0000256" key="1">
    <source>
        <dbReference type="SAM" id="MobiDB-lite"/>
    </source>
</evidence>
<accession>A0A066X4K8</accession>
<name>A0A066X4K8_COLSU</name>
<protein>
    <submittedName>
        <fullName evidence="2">Uncharacterized protein</fullName>
    </submittedName>
</protein>
<dbReference type="AlphaFoldDB" id="A0A066X4K8"/>
<gene>
    <name evidence="2" type="ORF">CSUB01_09496</name>
</gene>
<feature type="compositionally biased region" description="Polar residues" evidence="1">
    <location>
        <begin position="48"/>
        <end position="59"/>
    </location>
</feature>
<organism evidence="2 3">
    <name type="scientific">Colletotrichum sublineola</name>
    <name type="common">Sorghum anthracnose fungus</name>
    <dbReference type="NCBI Taxonomy" id="1173701"/>
    <lineage>
        <taxon>Eukaryota</taxon>
        <taxon>Fungi</taxon>
        <taxon>Dikarya</taxon>
        <taxon>Ascomycota</taxon>
        <taxon>Pezizomycotina</taxon>
        <taxon>Sordariomycetes</taxon>
        <taxon>Hypocreomycetidae</taxon>
        <taxon>Glomerellales</taxon>
        <taxon>Glomerellaceae</taxon>
        <taxon>Colletotrichum</taxon>
        <taxon>Colletotrichum graminicola species complex</taxon>
    </lineage>
</organism>
<evidence type="ECO:0000313" key="2">
    <source>
        <dbReference type="EMBL" id="KDN60661.1"/>
    </source>
</evidence>
<proteinExistence type="predicted"/>
<dbReference type="Proteomes" id="UP000027238">
    <property type="component" value="Unassembled WGS sequence"/>
</dbReference>
<comment type="caution">
    <text evidence="2">The sequence shown here is derived from an EMBL/GenBank/DDBJ whole genome shotgun (WGS) entry which is preliminary data.</text>
</comment>
<dbReference type="HOGENOM" id="CLU_2558208_0_0_1"/>